<comment type="similarity">
    <text evidence="1">Belongs to the UPF0337 (CsbD) family.</text>
</comment>
<dbReference type="Gene3D" id="1.10.1470.10">
    <property type="entry name" value="YjbJ"/>
    <property type="match status" value="1"/>
</dbReference>
<evidence type="ECO:0000313" key="6">
    <source>
        <dbReference type="Proteomes" id="UP000544107"/>
    </source>
</evidence>
<comment type="caution">
    <text evidence="4">The sequence shown here is derived from an EMBL/GenBank/DDBJ whole genome shotgun (WGS) entry which is preliminary data.</text>
</comment>
<dbReference type="OrthoDB" id="9796058at2"/>
<dbReference type="EMBL" id="MKIN01000015">
    <property type="protein sequence ID" value="OLP52328.1"/>
    <property type="molecule type" value="Genomic_DNA"/>
</dbReference>
<sequence>MNWNRIEGNWEQFKGKAQVQWGKLTGDDLDVIAGNRKQLSGKIQELYGKGQDEADREIDEWVNRH</sequence>
<keyword evidence="5" id="KW-1185">Reference proteome</keyword>
<evidence type="ECO:0000313" key="4">
    <source>
        <dbReference type="EMBL" id="OLP52328.1"/>
    </source>
</evidence>
<reference evidence="3 6" key="2">
    <citation type="submission" date="2020-08" db="EMBL/GenBank/DDBJ databases">
        <title>Genomic Encyclopedia of Type Strains, Phase IV (KMG-IV): sequencing the most valuable type-strain genomes for metagenomic binning, comparative biology and taxonomic classification.</title>
        <authorList>
            <person name="Goeker M."/>
        </authorList>
    </citation>
    <scope>NUCLEOTIDE SEQUENCE [LARGE SCALE GENOMIC DNA]</scope>
    <source>
        <strain evidence="3 6">DSM 100021</strain>
    </source>
</reference>
<dbReference type="AlphaFoldDB" id="A0A1Q9ABS8"/>
<feature type="domain" description="CsbD-like" evidence="2">
    <location>
        <begin position="4"/>
        <end position="55"/>
    </location>
</feature>
<protein>
    <submittedName>
        <fullName evidence="3">Uncharacterized protein YjbJ (UPF0337 family)</fullName>
    </submittedName>
</protein>
<dbReference type="Proteomes" id="UP000544107">
    <property type="component" value="Unassembled WGS sequence"/>
</dbReference>
<dbReference type="RefSeq" id="WP_075612642.1">
    <property type="nucleotide sequence ID" value="NZ_JACIED010000010.1"/>
</dbReference>
<dbReference type="InterPro" id="IPR008462">
    <property type="entry name" value="CsbD"/>
</dbReference>
<gene>
    <name evidence="4" type="ORF">BJF91_24005</name>
    <name evidence="3" type="ORF">GGQ71_004947</name>
</gene>
<dbReference type="InterPro" id="IPR026042">
    <property type="entry name" value="YjbJ"/>
</dbReference>
<accession>A0A1Q9ABS8</accession>
<dbReference type="PANTHER" id="PTHR34977:SF1">
    <property type="entry name" value="UPF0337 PROTEIN YJBJ"/>
    <property type="match status" value="1"/>
</dbReference>
<dbReference type="SUPFAM" id="SSF69047">
    <property type="entry name" value="Hypothetical protein YjbJ"/>
    <property type="match status" value="1"/>
</dbReference>
<dbReference type="Proteomes" id="UP000185598">
    <property type="component" value="Unassembled WGS sequence"/>
</dbReference>
<evidence type="ECO:0000256" key="1">
    <source>
        <dbReference type="ARBA" id="ARBA00009129"/>
    </source>
</evidence>
<dbReference type="InterPro" id="IPR050423">
    <property type="entry name" value="UPF0337_stress_rsp"/>
</dbReference>
<evidence type="ECO:0000313" key="3">
    <source>
        <dbReference type="EMBL" id="MBB4010645.1"/>
    </source>
</evidence>
<dbReference type="PANTHER" id="PTHR34977">
    <property type="entry name" value="UPF0337 PROTEIN YJBJ"/>
    <property type="match status" value="1"/>
</dbReference>
<proteinExistence type="inferred from homology"/>
<dbReference type="STRING" id="887144.BJF91_24005"/>
<dbReference type="Pfam" id="PF05532">
    <property type="entry name" value="CsbD"/>
    <property type="match status" value="1"/>
</dbReference>
<dbReference type="EMBL" id="JACIED010000010">
    <property type="protein sequence ID" value="MBB4010645.1"/>
    <property type="molecule type" value="Genomic_DNA"/>
</dbReference>
<dbReference type="PIRSF" id="PIRSF039008">
    <property type="entry name" value="YjbJ"/>
    <property type="match status" value="1"/>
</dbReference>
<reference evidence="4 5" key="1">
    <citation type="submission" date="2016-09" db="EMBL/GenBank/DDBJ databases">
        <title>Rhizobium oryziradicis sp. nov., isolated from the root of rice.</title>
        <authorList>
            <person name="Zhao J."/>
            <person name="Zhang X."/>
        </authorList>
    </citation>
    <scope>NUCLEOTIDE SEQUENCE [LARGE SCALE GENOMIC DNA]</scope>
    <source>
        <strain evidence="4 5">14971</strain>
    </source>
</reference>
<evidence type="ECO:0000259" key="2">
    <source>
        <dbReference type="Pfam" id="PF05532"/>
    </source>
</evidence>
<evidence type="ECO:0000313" key="5">
    <source>
        <dbReference type="Proteomes" id="UP000185598"/>
    </source>
</evidence>
<organism evidence="4 5">
    <name type="scientific">Allorhizobium taibaishanense</name>
    <dbReference type="NCBI Taxonomy" id="887144"/>
    <lineage>
        <taxon>Bacteria</taxon>
        <taxon>Pseudomonadati</taxon>
        <taxon>Pseudomonadota</taxon>
        <taxon>Alphaproteobacteria</taxon>
        <taxon>Hyphomicrobiales</taxon>
        <taxon>Rhizobiaceae</taxon>
        <taxon>Rhizobium/Agrobacterium group</taxon>
        <taxon>Allorhizobium</taxon>
    </lineage>
</organism>
<name>A0A1Q9ABS8_9HYPH</name>
<dbReference type="InterPro" id="IPR036629">
    <property type="entry name" value="YjbJ_sf"/>
</dbReference>